<sequence>MKYYFLIVGVLCVLYYLLLAWYSRRLSSTFAGFWLITGGVHLILGCAPFPVSAYRILKYAAAAVWIVFAAVQLRILAAMIPDKSCEADCIIVLGAQVRGRRITNSLKRRLDAALEYLGEHPHARVIVSGGQGKGEDIPEAEAMAEYLISNGVDPCRIIREDQSTSTRENFRFSRKFLDAENAVTGIVTNDFHICRAEMIARREGYRRIIRIPASSNPVFQLNYLVREFFAIVAMLVRGRGK</sequence>
<comment type="caution">
    <text evidence="3">The sequence shown here is derived from an EMBL/GenBank/DDBJ whole genome shotgun (WGS) entry which is preliminary data.</text>
</comment>
<dbReference type="PANTHER" id="PTHR30336">
    <property type="entry name" value="INNER MEMBRANE PROTEIN, PROBABLE PERMEASE"/>
    <property type="match status" value="1"/>
</dbReference>
<dbReference type="InterPro" id="IPR014729">
    <property type="entry name" value="Rossmann-like_a/b/a_fold"/>
</dbReference>
<dbReference type="InterPro" id="IPR003848">
    <property type="entry name" value="DUF218"/>
</dbReference>
<dbReference type="PANTHER" id="PTHR30336:SF4">
    <property type="entry name" value="ENVELOPE BIOGENESIS FACTOR ELYC"/>
    <property type="match status" value="1"/>
</dbReference>
<keyword evidence="1" id="KW-0812">Transmembrane</keyword>
<dbReference type="GO" id="GO:0000270">
    <property type="term" value="P:peptidoglycan metabolic process"/>
    <property type="evidence" value="ECO:0007669"/>
    <property type="project" value="TreeGrafter"/>
</dbReference>
<dbReference type="InterPro" id="IPR051599">
    <property type="entry name" value="Cell_Envelope_Assoc"/>
</dbReference>
<dbReference type="Proteomes" id="UP000824116">
    <property type="component" value="Unassembled WGS sequence"/>
</dbReference>
<feature type="domain" description="DUF218" evidence="2">
    <location>
        <begin position="88"/>
        <end position="228"/>
    </location>
</feature>
<dbReference type="GO" id="GO:0043164">
    <property type="term" value="P:Gram-negative-bacterium-type cell wall biogenesis"/>
    <property type="evidence" value="ECO:0007669"/>
    <property type="project" value="TreeGrafter"/>
</dbReference>
<feature type="transmembrane region" description="Helical" evidence="1">
    <location>
        <begin position="56"/>
        <end position="77"/>
    </location>
</feature>
<gene>
    <name evidence="3" type="ORF">H9723_12015</name>
</gene>
<proteinExistence type="predicted"/>
<dbReference type="Gene3D" id="3.40.50.620">
    <property type="entry name" value="HUPs"/>
    <property type="match status" value="1"/>
</dbReference>
<dbReference type="GO" id="GO:0005886">
    <property type="term" value="C:plasma membrane"/>
    <property type="evidence" value="ECO:0007669"/>
    <property type="project" value="TreeGrafter"/>
</dbReference>
<feature type="transmembrane region" description="Helical" evidence="1">
    <location>
        <begin position="6"/>
        <end position="23"/>
    </location>
</feature>
<dbReference type="CDD" id="cd06259">
    <property type="entry name" value="YdcF-like"/>
    <property type="match status" value="1"/>
</dbReference>
<keyword evidence="1" id="KW-0472">Membrane</keyword>
<evidence type="ECO:0000256" key="1">
    <source>
        <dbReference type="SAM" id="Phobius"/>
    </source>
</evidence>
<keyword evidence="1" id="KW-1133">Transmembrane helix</keyword>
<accession>A0A9D2GBL0</accession>
<reference evidence="3" key="1">
    <citation type="journal article" date="2021" name="PeerJ">
        <title>Extensive microbial diversity within the chicken gut microbiome revealed by metagenomics and culture.</title>
        <authorList>
            <person name="Gilroy R."/>
            <person name="Ravi A."/>
            <person name="Getino M."/>
            <person name="Pursley I."/>
            <person name="Horton D.L."/>
            <person name="Alikhan N.F."/>
            <person name="Baker D."/>
            <person name="Gharbi K."/>
            <person name="Hall N."/>
            <person name="Watson M."/>
            <person name="Adriaenssens E.M."/>
            <person name="Foster-Nyarko E."/>
            <person name="Jarju S."/>
            <person name="Secka A."/>
            <person name="Antonio M."/>
            <person name="Oren A."/>
            <person name="Chaudhuri R.R."/>
            <person name="La Ragione R."/>
            <person name="Hildebrand F."/>
            <person name="Pallen M.J."/>
        </authorList>
    </citation>
    <scope>NUCLEOTIDE SEQUENCE</scope>
    <source>
        <strain evidence="3">CHK196-3914</strain>
    </source>
</reference>
<dbReference type="Pfam" id="PF02698">
    <property type="entry name" value="DUF218"/>
    <property type="match status" value="1"/>
</dbReference>
<evidence type="ECO:0000259" key="2">
    <source>
        <dbReference type="Pfam" id="PF02698"/>
    </source>
</evidence>
<evidence type="ECO:0000313" key="3">
    <source>
        <dbReference type="EMBL" id="HIZ75947.1"/>
    </source>
</evidence>
<reference evidence="3" key="2">
    <citation type="submission" date="2021-04" db="EMBL/GenBank/DDBJ databases">
        <authorList>
            <person name="Gilroy R."/>
        </authorList>
    </citation>
    <scope>NUCLEOTIDE SEQUENCE</scope>
    <source>
        <strain evidence="3">CHK196-3914</strain>
    </source>
</reference>
<dbReference type="EMBL" id="DXAY01000273">
    <property type="protein sequence ID" value="HIZ75947.1"/>
    <property type="molecule type" value="Genomic_DNA"/>
</dbReference>
<feature type="transmembrane region" description="Helical" evidence="1">
    <location>
        <begin position="30"/>
        <end position="50"/>
    </location>
</feature>
<dbReference type="AlphaFoldDB" id="A0A9D2GBL0"/>
<name>A0A9D2GBL0_9FIRM</name>
<organism evidence="3 4">
    <name type="scientific">Candidatus Mediterraneibacter stercoravium</name>
    <dbReference type="NCBI Taxonomy" id="2838685"/>
    <lineage>
        <taxon>Bacteria</taxon>
        <taxon>Bacillati</taxon>
        <taxon>Bacillota</taxon>
        <taxon>Clostridia</taxon>
        <taxon>Lachnospirales</taxon>
        <taxon>Lachnospiraceae</taxon>
        <taxon>Mediterraneibacter</taxon>
    </lineage>
</organism>
<evidence type="ECO:0000313" key="4">
    <source>
        <dbReference type="Proteomes" id="UP000824116"/>
    </source>
</evidence>
<protein>
    <submittedName>
        <fullName evidence="3">YdcF family protein</fullName>
    </submittedName>
</protein>